<protein>
    <submittedName>
        <fullName evidence="1">Phytanoyl-CoA dioxygenase</fullName>
    </submittedName>
</protein>
<dbReference type="RefSeq" id="WP_191837400.1">
    <property type="nucleotide sequence ID" value="NZ_BAAALB010000001.1"/>
</dbReference>
<evidence type="ECO:0000313" key="1">
    <source>
        <dbReference type="EMBL" id="GIF94872.1"/>
    </source>
</evidence>
<organism evidence="1 2">
    <name type="scientific">Catellatospora chokoriensis</name>
    <dbReference type="NCBI Taxonomy" id="310353"/>
    <lineage>
        <taxon>Bacteria</taxon>
        <taxon>Bacillati</taxon>
        <taxon>Actinomycetota</taxon>
        <taxon>Actinomycetes</taxon>
        <taxon>Micromonosporales</taxon>
        <taxon>Micromonosporaceae</taxon>
        <taxon>Catellatospora</taxon>
    </lineage>
</organism>
<gene>
    <name evidence="1" type="ORF">Cch02nite_83160</name>
</gene>
<keyword evidence="2" id="KW-1185">Reference proteome</keyword>
<dbReference type="GO" id="GO:0051213">
    <property type="term" value="F:dioxygenase activity"/>
    <property type="evidence" value="ECO:0007669"/>
    <property type="project" value="UniProtKB-KW"/>
</dbReference>
<dbReference type="Gene3D" id="2.60.120.620">
    <property type="entry name" value="q2cbj1_9rhob like domain"/>
    <property type="match status" value="1"/>
</dbReference>
<sequence length="256" mass="27173">MDSREVEQFERDGYVAVRGAVAPDVAAACRDAIWAVLAEQGVTRDPATWTRPVVRVLCPDGGPFEAAGTSPALWSAYDTLIGPGRWAPRRGVGGTVPVRFPSEEFPGDAGWHIEGSYEVDGQYWANVRSRARGLLALFLFSDVGEQDAPTRLAIGSHLAIPSILAPAGEAGMDGGAPMARVRPSVLCRTVVHATGRAGDVFLCHPFIVHTATWPHRGTTPRMMAQPAVYVADGFAIDGSDPSPVARAIVAGLHTQP</sequence>
<keyword evidence="1" id="KW-0223">Dioxygenase</keyword>
<proteinExistence type="predicted"/>
<dbReference type="SUPFAM" id="SSF51197">
    <property type="entry name" value="Clavaminate synthase-like"/>
    <property type="match status" value="1"/>
</dbReference>
<evidence type="ECO:0000313" key="2">
    <source>
        <dbReference type="Proteomes" id="UP000619293"/>
    </source>
</evidence>
<dbReference type="EMBL" id="BONG01000132">
    <property type="protein sequence ID" value="GIF94872.1"/>
    <property type="molecule type" value="Genomic_DNA"/>
</dbReference>
<name>A0A8J3NWC8_9ACTN</name>
<dbReference type="AlphaFoldDB" id="A0A8J3NWC8"/>
<keyword evidence="1" id="KW-0560">Oxidoreductase</keyword>
<reference evidence="1 2" key="1">
    <citation type="submission" date="2021-01" db="EMBL/GenBank/DDBJ databases">
        <title>Whole genome shotgun sequence of Catellatospora chokoriensis NBRC 107358.</title>
        <authorList>
            <person name="Komaki H."/>
            <person name="Tamura T."/>
        </authorList>
    </citation>
    <scope>NUCLEOTIDE SEQUENCE [LARGE SCALE GENOMIC DNA]</scope>
    <source>
        <strain evidence="1 2">NBRC 107358</strain>
    </source>
</reference>
<comment type="caution">
    <text evidence="1">The sequence shown here is derived from an EMBL/GenBank/DDBJ whole genome shotgun (WGS) entry which is preliminary data.</text>
</comment>
<accession>A0A8J3NWC8</accession>
<dbReference type="Proteomes" id="UP000619293">
    <property type="component" value="Unassembled WGS sequence"/>
</dbReference>